<dbReference type="SUPFAM" id="SSF51161">
    <property type="entry name" value="Trimeric LpxA-like enzymes"/>
    <property type="match status" value="1"/>
</dbReference>
<dbReference type="HOGENOM" id="CLU_051638_7_0_7"/>
<evidence type="ECO:0000313" key="4">
    <source>
        <dbReference type="EMBL" id="ABW69022.1"/>
    </source>
</evidence>
<dbReference type="STRING" id="96561.Dole_3219"/>
<dbReference type="Pfam" id="PF00132">
    <property type="entry name" value="Hexapep"/>
    <property type="match status" value="1"/>
</dbReference>
<keyword evidence="5" id="KW-1185">Reference proteome</keyword>
<evidence type="ECO:0000313" key="5">
    <source>
        <dbReference type="Proteomes" id="UP000008561"/>
    </source>
</evidence>
<dbReference type="InterPro" id="IPR018357">
    <property type="entry name" value="Hexapep_transf_CS"/>
</dbReference>
<dbReference type="EMBL" id="CP000859">
    <property type="protein sequence ID" value="ABW69022.1"/>
    <property type="molecule type" value="Genomic_DNA"/>
</dbReference>
<evidence type="ECO:0000256" key="3">
    <source>
        <dbReference type="ARBA" id="ARBA00023315"/>
    </source>
</evidence>
<gene>
    <name evidence="4" type="ordered locus">Dole_3219</name>
</gene>
<dbReference type="InterPro" id="IPR011004">
    <property type="entry name" value="Trimer_LpxA-like_sf"/>
</dbReference>
<protein>
    <submittedName>
        <fullName evidence="4">Transferase hexapeptide repeat containing protein</fullName>
    </submittedName>
</protein>
<dbReference type="eggNOG" id="COG0110">
    <property type="taxonomic scope" value="Bacteria"/>
</dbReference>
<dbReference type="PANTHER" id="PTHR23416">
    <property type="entry name" value="SIALIC ACID SYNTHASE-RELATED"/>
    <property type="match status" value="1"/>
</dbReference>
<dbReference type="PROSITE" id="PS00101">
    <property type="entry name" value="HEXAPEP_TRANSFERASES"/>
    <property type="match status" value="1"/>
</dbReference>
<accession>A9A0A3</accession>
<keyword evidence="1 4" id="KW-0808">Transferase</keyword>
<name>A9A0A3_DESOH</name>
<dbReference type="PANTHER" id="PTHR23416:SF78">
    <property type="entry name" value="LIPOPOLYSACCHARIDE BIOSYNTHESIS O-ACETYL TRANSFERASE WBBJ-RELATED"/>
    <property type="match status" value="1"/>
</dbReference>
<dbReference type="Proteomes" id="UP000008561">
    <property type="component" value="Chromosome"/>
</dbReference>
<keyword evidence="2" id="KW-0677">Repeat</keyword>
<dbReference type="InterPro" id="IPR051159">
    <property type="entry name" value="Hexapeptide_acetyltransf"/>
</dbReference>
<evidence type="ECO:0000256" key="1">
    <source>
        <dbReference type="ARBA" id="ARBA00022679"/>
    </source>
</evidence>
<organism evidence="4 5">
    <name type="scientific">Desulfosudis oleivorans (strain DSM 6200 / JCM 39069 / Hxd3)</name>
    <name type="common">Desulfococcus oleovorans</name>
    <dbReference type="NCBI Taxonomy" id="96561"/>
    <lineage>
        <taxon>Bacteria</taxon>
        <taxon>Pseudomonadati</taxon>
        <taxon>Thermodesulfobacteriota</taxon>
        <taxon>Desulfobacteria</taxon>
        <taxon>Desulfobacterales</taxon>
        <taxon>Desulfosudaceae</taxon>
        <taxon>Desulfosudis</taxon>
    </lineage>
</organism>
<reference evidence="4 5" key="1">
    <citation type="submission" date="2007-10" db="EMBL/GenBank/DDBJ databases">
        <title>Complete sequence of Desulfococcus oleovorans Hxd3.</title>
        <authorList>
            <consortium name="US DOE Joint Genome Institute"/>
            <person name="Copeland A."/>
            <person name="Lucas S."/>
            <person name="Lapidus A."/>
            <person name="Barry K."/>
            <person name="Glavina del Rio T."/>
            <person name="Dalin E."/>
            <person name="Tice H."/>
            <person name="Pitluck S."/>
            <person name="Kiss H."/>
            <person name="Brettin T."/>
            <person name="Bruce D."/>
            <person name="Detter J.C."/>
            <person name="Han C."/>
            <person name="Schmutz J."/>
            <person name="Larimer F."/>
            <person name="Land M."/>
            <person name="Hauser L."/>
            <person name="Kyrpides N."/>
            <person name="Kim E."/>
            <person name="Wawrik B."/>
            <person name="Richardson P."/>
        </authorList>
    </citation>
    <scope>NUCLEOTIDE SEQUENCE [LARGE SCALE GENOMIC DNA]</scope>
    <source>
        <strain evidence="5">DSM 6200 / JCM 39069 / Hxd3</strain>
    </source>
</reference>
<dbReference type="AlphaFoldDB" id="A9A0A3"/>
<dbReference type="Pfam" id="PF14602">
    <property type="entry name" value="Hexapep_2"/>
    <property type="match status" value="1"/>
</dbReference>
<dbReference type="Gene3D" id="2.160.10.10">
    <property type="entry name" value="Hexapeptide repeat proteins"/>
    <property type="match status" value="1"/>
</dbReference>
<proteinExistence type="predicted"/>
<dbReference type="KEGG" id="dol:Dole_3219"/>
<dbReference type="InterPro" id="IPR001451">
    <property type="entry name" value="Hexapep"/>
</dbReference>
<dbReference type="GO" id="GO:0016746">
    <property type="term" value="F:acyltransferase activity"/>
    <property type="evidence" value="ECO:0007669"/>
    <property type="project" value="UniProtKB-KW"/>
</dbReference>
<evidence type="ECO:0000256" key="2">
    <source>
        <dbReference type="ARBA" id="ARBA00022737"/>
    </source>
</evidence>
<dbReference type="CDD" id="cd04647">
    <property type="entry name" value="LbH_MAT_like"/>
    <property type="match status" value="1"/>
</dbReference>
<keyword evidence="3" id="KW-0012">Acyltransferase</keyword>
<sequence length="268" mass="30174">MPEKHASKRNYTVKKEFRAFYEAVKSRPVRKDHRPYYIKQLHTRAQSLYVNHFLRPQFECLGRHFNFIQPWYVEVFGGPVRLGEHVCVMAAADNRVRFSVWSNEKDIAGITVGDACLVSPGARISAAKSITIGNSCMLASGVYITDSDWHDIYNRVTLGPARPVVLKDNVWVGDNAMIGKGVTIGENTIVGARAVVMNDLPANVIAAGNPARVVRELNPDEQPFFTRGQWFEDAESLHRGLQAIDQGMLQGNTLLGWLRHAWFPRRGE</sequence>